<feature type="region of interest" description="Disordered" evidence="1">
    <location>
        <begin position="1"/>
        <end position="25"/>
    </location>
</feature>
<evidence type="ECO:0000256" key="1">
    <source>
        <dbReference type="SAM" id="MobiDB-lite"/>
    </source>
</evidence>
<gene>
    <name evidence="2" type="ORF">Pmi06nite_63770</name>
</gene>
<dbReference type="AlphaFoldDB" id="A0A8J3TTY9"/>
<dbReference type="RefSeq" id="WP_203956809.1">
    <property type="nucleotide sequence ID" value="NZ_BOOO01000037.1"/>
</dbReference>
<sequence>MAEPVRVRRLTDQEGQKLQRSDRRSRFIPTRKAVDEEAKHIDEVYDRIAAGIDHLGRLNEGINGKQVALPEERGPMPAEAQHNGADQRLSRSVPIGPVPRSRGRTMDRGSGPLPLTPAMVRLRVV</sequence>
<protein>
    <submittedName>
        <fullName evidence="2">Uncharacterized protein</fullName>
    </submittedName>
</protein>
<feature type="region of interest" description="Disordered" evidence="1">
    <location>
        <begin position="73"/>
        <end position="115"/>
    </location>
</feature>
<evidence type="ECO:0000313" key="2">
    <source>
        <dbReference type="EMBL" id="GII32935.1"/>
    </source>
</evidence>
<evidence type="ECO:0000313" key="3">
    <source>
        <dbReference type="Proteomes" id="UP000650628"/>
    </source>
</evidence>
<keyword evidence="3" id="KW-1185">Reference proteome</keyword>
<dbReference type="EMBL" id="BOOO01000037">
    <property type="protein sequence ID" value="GII32935.1"/>
    <property type="molecule type" value="Genomic_DNA"/>
</dbReference>
<comment type="caution">
    <text evidence="2">The sequence shown here is derived from an EMBL/GenBank/DDBJ whole genome shotgun (WGS) entry which is preliminary data.</text>
</comment>
<dbReference type="Proteomes" id="UP000650628">
    <property type="component" value="Unassembled WGS sequence"/>
</dbReference>
<organism evidence="2 3">
    <name type="scientific">Planotetraspora mira</name>
    <dbReference type="NCBI Taxonomy" id="58121"/>
    <lineage>
        <taxon>Bacteria</taxon>
        <taxon>Bacillati</taxon>
        <taxon>Actinomycetota</taxon>
        <taxon>Actinomycetes</taxon>
        <taxon>Streptosporangiales</taxon>
        <taxon>Streptosporangiaceae</taxon>
        <taxon>Planotetraspora</taxon>
    </lineage>
</organism>
<reference evidence="2 3" key="1">
    <citation type="submission" date="2021-01" db="EMBL/GenBank/DDBJ databases">
        <title>Whole genome shotgun sequence of Planotetraspora mira NBRC 15435.</title>
        <authorList>
            <person name="Komaki H."/>
            <person name="Tamura T."/>
        </authorList>
    </citation>
    <scope>NUCLEOTIDE SEQUENCE [LARGE SCALE GENOMIC DNA]</scope>
    <source>
        <strain evidence="2 3">NBRC 15435</strain>
    </source>
</reference>
<name>A0A8J3TTY9_9ACTN</name>
<proteinExistence type="predicted"/>
<accession>A0A8J3TTY9</accession>